<reference evidence="3 4" key="1">
    <citation type="journal article" date="2021" name="Int. J. Syst. Evol. Microbiol.">
        <title>Steroidobacter gossypii sp. nov., isolated from soil of cotton cropping field.</title>
        <authorList>
            <person name="Huang R."/>
            <person name="Yang S."/>
            <person name="Zhen C."/>
            <person name="Liu W."/>
        </authorList>
    </citation>
    <scope>NUCLEOTIDE SEQUENCE [LARGE SCALE GENOMIC DNA]</scope>
    <source>
        <strain evidence="3 4">S1-65</strain>
    </source>
</reference>
<dbReference type="Pfam" id="PF00581">
    <property type="entry name" value="Rhodanese"/>
    <property type="match status" value="1"/>
</dbReference>
<dbReference type="CDD" id="cd00158">
    <property type="entry name" value="RHOD"/>
    <property type="match status" value="1"/>
</dbReference>
<keyword evidence="4" id="KW-1185">Reference proteome</keyword>
<dbReference type="SMART" id="SM00100">
    <property type="entry name" value="cNMP"/>
    <property type="match status" value="2"/>
</dbReference>
<evidence type="ECO:0000259" key="1">
    <source>
        <dbReference type="PROSITE" id="PS50042"/>
    </source>
</evidence>
<proteinExistence type="predicted"/>
<comment type="caution">
    <text evidence="3">The sequence shown here is derived from an EMBL/GenBank/DDBJ whole genome shotgun (WGS) entry which is preliminary data.</text>
</comment>
<organism evidence="3 4">
    <name type="scientific">Steroidobacter gossypii</name>
    <dbReference type="NCBI Taxonomy" id="2805490"/>
    <lineage>
        <taxon>Bacteria</taxon>
        <taxon>Pseudomonadati</taxon>
        <taxon>Pseudomonadota</taxon>
        <taxon>Gammaproteobacteria</taxon>
        <taxon>Steroidobacterales</taxon>
        <taxon>Steroidobacteraceae</taxon>
        <taxon>Steroidobacter</taxon>
    </lineage>
</organism>
<dbReference type="RefSeq" id="WP_203167618.1">
    <property type="nucleotide sequence ID" value="NZ_JAEVLS010000002.1"/>
</dbReference>
<dbReference type="InterPro" id="IPR036873">
    <property type="entry name" value="Rhodanese-like_dom_sf"/>
</dbReference>
<dbReference type="PANTHER" id="PTHR11635:SF152">
    <property type="entry name" value="CAMP-DEPENDENT PROTEIN KINASE TYPE I REGULATORY SUBUNIT-RELATED"/>
    <property type="match status" value="1"/>
</dbReference>
<dbReference type="InterPro" id="IPR018490">
    <property type="entry name" value="cNMP-bd_dom_sf"/>
</dbReference>
<accession>A0ABS1WX89</accession>
<gene>
    <name evidence="3" type="ORF">JM946_12525</name>
</gene>
<dbReference type="PROSITE" id="PS50206">
    <property type="entry name" value="RHODANESE_3"/>
    <property type="match status" value="1"/>
</dbReference>
<dbReference type="InterPro" id="IPR000595">
    <property type="entry name" value="cNMP-bd_dom"/>
</dbReference>
<dbReference type="PANTHER" id="PTHR11635">
    <property type="entry name" value="CAMP-DEPENDENT PROTEIN KINASE REGULATORY CHAIN"/>
    <property type="match status" value="1"/>
</dbReference>
<dbReference type="PROSITE" id="PS50042">
    <property type="entry name" value="CNMP_BINDING_3"/>
    <property type="match status" value="2"/>
</dbReference>
<evidence type="ECO:0000313" key="4">
    <source>
        <dbReference type="Proteomes" id="UP000661077"/>
    </source>
</evidence>
<dbReference type="Gene3D" id="2.60.120.10">
    <property type="entry name" value="Jelly Rolls"/>
    <property type="match status" value="2"/>
</dbReference>
<name>A0ABS1WX89_9GAMM</name>
<dbReference type="SUPFAM" id="SSF52821">
    <property type="entry name" value="Rhodanese/Cell cycle control phosphatase"/>
    <property type="match status" value="1"/>
</dbReference>
<dbReference type="Gene3D" id="3.40.250.10">
    <property type="entry name" value="Rhodanese-like domain"/>
    <property type="match status" value="1"/>
</dbReference>
<feature type="domain" description="Cyclic nucleotide-binding" evidence="1">
    <location>
        <begin position="151"/>
        <end position="255"/>
    </location>
</feature>
<evidence type="ECO:0000313" key="3">
    <source>
        <dbReference type="EMBL" id="MBM0105583.1"/>
    </source>
</evidence>
<dbReference type="PROSITE" id="PS00888">
    <property type="entry name" value="CNMP_BINDING_1"/>
    <property type="match status" value="1"/>
</dbReference>
<dbReference type="SMART" id="SM00450">
    <property type="entry name" value="RHOD"/>
    <property type="match status" value="1"/>
</dbReference>
<dbReference type="CDD" id="cd00038">
    <property type="entry name" value="CAP_ED"/>
    <property type="match status" value="2"/>
</dbReference>
<dbReference type="Proteomes" id="UP000661077">
    <property type="component" value="Unassembled WGS sequence"/>
</dbReference>
<dbReference type="InterPro" id="IPR001763">
    <property type="entry name" value="Rhodanese-like_dom"/>
</dbReference>
<evidence type="ECO:0000259" key="2">
    <source>
        <dbReference type="PROSITE" id="PS50206"/>
    </source>
</evidence>
<feature type="domain" description="Rhodanese" evidence="2">
    <location>
        <begin position="272"/>
        <end position="352"/>
    </location>
</feature>
<protein>
    <submittedName>
        <fullName evidence="3">Cyclic nucleotide-binding domain-containing protein</fullName>
    </submittedName>
</protein>
<dbReference type="PRINTS" id="PR00103">
    <property type="entry name" value="CAMPKINASE"/>
</dbReference>
<dbReference type="Pfam" id="PF00027">
    <property type="entry name" value="cNMP_binding"/>
    <property type="match status" value="2"/>
</dbReference>
<dbReference type="InterPro" id="IPR018488">
    <property type="entry name" value="cNMP-bd_CS"/>
</dbReference>
<dbReference type="EMBL" id="JAEVLS010000002">
    <property type="protein sequence ID" value="MBM0105583.1"/>
    <property type="molecule type" value="Genomic_DNA"/>
</dbReference>
<dbReference type="InterPro" id="IPR050503">
    <property type="entry name" value="cAMP-dep_PK_reg_su-like"/>
</dbReference>
<feature type="domain" description="Cyclic nucleotide-binding" evidence="1">
    <location>
        <begin position="16"/>
        <end position="115"/>
    </location>
</feature>
<dbReference type="SUPFAM" id="SSF51206">
    <property type="entry name" value="cAMP-binding domain-like"/>
    <property type="match status" value="2"/>
</dbReference>
<sequence>MESKPLDIGLLRSFSPLDGLKSENLQSLARKTVLRELPGGRYLFKEGDSDKRTYYLVSGALELLHEDRSVTIVRGGSPEARNPIAPFTPRRYSARAVSDRVEFMAMDSDMLDMMLTWDQTGSYEVSELSSSGDQPAADNDDWMTTLLQTKAFHRIPPANIQAIFMRMQRLDAKAGDIIIKQGDDGDYFYVIVKGKCLVTRETPLNKAGIKLAELGMGDTFGEEALIADAKRNATITMLTDGALMRLAKDDFRKLLNEPMLQWVTFEQAQKIIVQGGKWLDVRLPSEFDNYHMQGAINLPLYFIRLKLKSLDPSLHYVVVCDTGRRSSAAAYILAERDLNASVLKGGLSAADIKR</sequence>
<dbReference type="InterPro" id="IPR014710">
    <property type="entry name" value="RmlC-like_jellyroll"/>
</dbReference>